<accession>A0ABU0ARK8</accession>
<dbReference type="RefSeq" id="WP_307478676.1">
    <property type="nucleotide sequence ID" value="NZ_JAUSUB010000032.1"/>
</dbReference>
<comment type="caution">
    <text evidence="1">The sequence shown here is derived from an EMBL/GenBank/DDBJ whole genome shotgun (WGS) entry which is preliminary data.</text>
</comment>
<dbReference type="InterPro" id="IPR014254">
    <property type="entry name" value="Spore_coat_YutH"/>
</dbReference>
<protein>
    <submittedName>
        <fullName evidence="1">Spore coat protein YutH</fullName>
    </submittedName>
</protein>
<sequence length="337" mass="40515">MIRRLLKDKYGINADEEFRLGNYNACKKQDEVYILVPAGHMGEGEIEELDRIAEHLKTSGDRNIAHFLKTTEGKPFSEWEDARYAVLNNERLQLRKNEQIGRKLAKFHYRGRSVSFAVEKTSRIGQWKKLWETRLDQMERVWNEMLFQFDGENDFDRLFLESFPYYMGLAENAIQYIVDTEYDDEPYMTDSGTVCHVRLSSKSWGDQYYIKNPFDWVFDHATRDLAEWTREKYFHNIKTYEPDLRQFIKEYESVTPLSPFSWRLYYARILFPLHYFECVEAYYGTSSEQLRNMLKEKMEKYLQQSGDYERFVGNFFELSESPLQQWNIPIPEWLISK</sequence>
<dbReference type="Gene3D" id="3.90.1200.10">
    <property type="match status" value="1"/>
</dbReference>
<keyword evidence="2" id="KW-1185">Reference proteome</keyword>
<evidence type="ECO:0000313" key="2">
    <source>
        <dbReference type="Proteomes" id="UP001238088"/>
    </source>
</evidence>
<dbReference type="PANTHER" id="PTHR39179">
    <property type="entry name" value="SPORE COAT PROTEIN I"/>
    <property type="match status" value="1"/>
</dbReference>
<keyword evidence="1" id="KW-0167">Capsid protein</keyword>
<dbReference type="Proteomes" id="UP001238088">
    <property type="component" value="Unassembled WGS sequence"/>
</dbReference>
<name>A0ABU0ARK8_9BACI</name>
<keyword evidence="1" id="KW-0946">Virion</keyword>
<dbReference type="SUPFAM" id="SSF56112">
    <property type="entry name" value="Protein kinase-like (PK-like)"/>
    <property type="match status" value="1"/>
</dbReference>
<dbReference type="InterPro" id="IPR011009">
    <property type="entry name" value="Kinase-like_dom_sf"/>
</dbReference>
<dbReference type="InterPro" id="IPR047175">
    <property type="entry name" value="CotS-like"/>
</dbReference>
<dbReference type="EMBL" id="JAUSUB010000032">
    <property type="protein sequence ID" value="MDQ0273063.1"/>
    <property type="molecule type" value="Genomic_DNA"/>
</dbReference>
<proteinExistence type="predicted"/>
<organism evidence="1 2">
    <name type="scientific">Cytobacillus purgationiresistens</name>
    <dbReference type="NCBI Taxonomy" id="863449"/>
    <lineage>
        <taxon>Bacteria</taxon>
        <taxon>Bacillati</taxon>
        <taxon>Bacillota</taxon>
        <taxon>Bacilli</taxon>
        <taxon>Bacillales</taxon>
        <taxon>Bacillaceae</taxon>
        <taxon>Cytobacillus</taxon>
    </lineage>
</organism>
<reference evidence="1 2" key="1">
    <citation type="submission" date="2023-07" db="EMBL/GenBank/DDBJ databases">
        <title>Genomic Encyclopedia of Type Strains, Phase IV (KMG-IV): sequencing the most valuable type-strain genomes for metagenomic binning, comparative biology and taxonomic classification.</title>
        <authorList>
            <person name="Goeker M."/>
        </authorList>
    </citation>
    <scope>NUCLEOTIDE SEQUENCE [LARGE SCALE GENOMIC DNA]</scope>
    <source>
        <strain evidence="1 2">DSM 23494</strain>
    </source>
</reference>
<gene>
    <name evidence="1" type="ORF">J2S17_004957</name>
</gene>
<dbReference type="PANTHER" id="PTHR39179:SF2">
    <property type="entry name" value="ENDOSPORE COAT-ASSOCIATED PROTEIN YUTH"/>
    <property type="match status" value="1"/>
</dbReference>
<dbReference type="NCBIfam" id="TIGR02905">
    <property type="entry name" value="spore_yutH"/>
    <property type="match status" value="1"/>
</dbReference>
<evidence type="ECO:0000313" key="1">
    <source>
        <dbReference type="EMBL" id="MDQ0273063.1"/>
    </source>
</evidence>